<dbReference type="SUPFAM" id="SSF53187">
    <property type="entry name" value="Zn-dependent exopeptidases"/>
    <property type="match status" value="1"/>
</dbReference>
<evidence type="ECO:0000256" key="1">
    <source>
        <dbReference type="ARBA" id="ARBA00022801"/>
    </source>
</evidence>
<dbReference type="AlphaFoldDB" id="Q2LWI0"/>
<dbReference type="HOGENOM" id="CLU_023257_6_0_7"/>
<dbReference type="InParanoid" id="Q2LWI0"/>
<feature type="binding site" evidence="2">
    <location>
        <position position="408"/>
    </location>
    <ligand>
        <name>Mn(2+)</name>
        <dbReference type="ChEBI" id="CHEBI:29035"/>
        <label>2</label>
    </ligand>
</feature>
<keyword evidence="6" id="KW-1185">Reference proteome</keyword>
<dbReference type="eggNOG" id="COG1473">
    <property type="taxonomic scope" value="Bacteria"/>
</dbReference>
<dbReference type="EMBL" id="CP000252">
    <property type="protein sequence ID" value="ABC78442.1"/>
    <property type="molecule type" value="Genomic_DNA"/>
</dbReference>
<dbReference type="InterPro" id="IPR036264">
    <property type="entry name" value="Bact_exopeptidase_dim_dom"/>
</dbReference>
<accession>Q2LWI0</accession>
<feature type="binding site" evidence="2">
    <location>
        <position position="206"/>
    </location>
    <ligand>
        <name>Mn(2+)</name>
        <dbReference type="ChEBI" id="CHEBI:29035"/>
        <label>2</label>
    </ligand>
</feature>
<dbReference type="STRING" id="56780.SYN_00083"/>
<evidence type="ECO:0000256" key="2">
    <source>
        <dbReference type="PIRSR" id="PIRSR005962-1"/>
    </source>
</evidence>
<name>Q2LWI0_SYNAS</name>
<evidence type="ECO:0000313" key="5">
    <source>
        <dbReference type="EMBL" id="ABC78442.1"/>
    </source>
</evidence>
<comment type="cofactor">
    <cofactor evidence="2">
        <name>Mn(2+)</name>
        <dbReference type="ChEBI" id="CHEBI:29035"/>
    </cofactor>
    <text evidence="2">The Mn(2+) ion enhances activity.</text>
</comment>
<dbReference type="Gene3D" id="3.30.70.360">
    <property type="match status" value="1"/>
</dbReference>
<gene>
    <name evidence="5" type="ORF">SYN_00083</name>
</gene>
<dbReference type="Proteomes" id="UP000001933">
    <property type="component" value="Chromosome"/>
</dbReference>
<keyword evidence="2" id="KW-0464">Manganese</keyword>
<feature type="binding site" evidence="2">
    <location>
        <position position="145"/>
    </location>
    <ligand>
        <name>Mn(2+)</name>
        <dbReference type="ChEBI" id="CHEBI:29035"/>
        <label>2</label>
    </ligand>
</feature>
<dbReference type="SUPFAM" id="SSF55031">
    <property type="entry name" value="Bacterial exopeptidase dimerisation domain"/>
    <property type="match status" value="1"/>
</dbReference>
<dbReference type="InterPro" id="IPR002933">
    <property type="entry name" value="Peptidase_M20"/>
</dbReference>
<keyword evidence="1" id="KW-0378">Hydrolase</keyword>
<dbReference type="PIRSF" id="PIRSF005962">
    <property type="entry name" value="Pept_M20D_amidohydro"/>
    <property type="match status" value="1"/>
</dbReference>
<dbReference type="GO" id="GO:0046872">
    <property type="term" value="F:metal ion binding"/>
    <property type="evidence" value="ECO:0007669"/>
    <property type="project" value="UniProtKB-KW"/>
</dbReference>
<dbReference type="FunFam" id="3.30.70.360:FF:000001">
    <property type="entry name" value="N-acetyldiaminopimelate deacetylase"/>
    <property type="match status" value="1"/>
</dbReference>
<keyword evidence="2" id="KW-0479">Metal-binding</keyword>
<dbReference type="KEGG" id="sat:SYN_00083"/>
<dbReference type="GO" id="GO:0050118">
    <property type="term" value="F:N-acetyldiaminopimelate deacetylase activity"/>
    <property type="evidence" value="ECO:0007669"/>
    <property type="project" value="UniProtKB-ARBA"/>
</dbReference>
<dbReference type="GO" id="GO:0019877">
    <property type="term" value="P:diaminopimelate biosynthetic process"/>
    <property type="evidence" value="ECO:0007669"/>
    <property type="project" value="UniProtKB-ARBA"/>
</dbReference>
<dbReference type="NCBIfam" id="TIGR01891">
    <property type="entry name" value="amidohydrolases"/>
    <property type="match status" value="1"/>
</dbReference>
<dbReference type="InterPro" id="IPR017439">
    <property type="entry name" value="Amidohydrolase"/>
</dbReference>
<dbReference type="Gene3D" id="3.40.630.10">
    <property type="entry name" value="Zn peptidases"/>
    <property type="match status" value="1"/>
</dbReference>
<reference evidence="5 6" key="1">
    <citation type="journal article" date="2007" name="Proc. Natl. Acad. Sci. U.S.A.">
        <title>The genome of Syntrophus aciditrophicus: life at the thermodynamic limit of microbial growth.</title>
        <authorList>
            <person name="McInerney M.J."/>
            <person name="Rohlin L."/>
            <person name="Mouttaki H."/>
            <person name="Kim U."/>
            <person name="Krupp R.S."/>
            <person name="Rios-Hernandez L."/>
            <person name="Sieber J."/>
            <person name="Struchtemeyer C.G."/>
            <person name="Bhattacharyya A."/>
            <person name="Campbell J.W."/>
            <person name="Gunsalus R.P."/>
        </authorList>
    </citation>
    <scope>NUCLEOTIDE SEQUENCE [LARGE SCALE GENOMIC DNA]</scope>
    <source>
        <strain evidence="5 6">SB</strain>
    </source>
</reference>
<feature type="binding site" evidence="2">
    <location>
        <position position="179"/>
    </location>
    <ligand>
        <name>Mn(2+)</name>
        <dbReference type="ChEBI" id="CHEBI:29035"/>
        <label>2</label>
    </ligand>
</feature>
<proteinExistence type="predicted"/>
<sequence>MAQCANWHGSEAKITERSLMSPGKLTKPESHDPLKTLSAIQEKDYPYLESLYQDLHRHPELSGREEKTSRRMTVEMEQAGFRATPGIGGNGVVGMLENGPGPVVMVRADMDALPIEEKTGLPYASRVRTLMESGQEVGVMHACGHDVHMTVLIGAARLLARFRNCWQGTLLLVAQPAEENAAGAAAMIADGLFIRFPRPDFALGLHVLPGPAGAVLYHEGFWFAGSTTLELTVYGKGGHAARPHETRDPVVLAAQMILAFQTVVSRETDPMEPAVLTVSSFHAGNRDNVIPETATLQISLRAFSREQHERMISALKRIAEGIARTGGIPEDQLPRLSVRSSTPVLYNDPRLTRRLVRRFRRTFGRSRVAEVPAMTASEDFSCFGQAGIPLCYFGLGMADPQGESPPLHSPYMAPLPEPTISTGVAAMTAAVLELLPALDQS</sequence>
<evidence type="ECO:0000256" key="3">
    <source>
        <dbReference type="SAM" id="MobiDB-lite"/>
    </source>
</evidence>
<dbReference type="FunCoup" id="Q2LWI0">
    <property type="interactions" value="230"/>
</dbReference>
<evidence type="ECO:0000259" key="4">
    <source>
        <dbReference type="Pfam" id="PF07687"/>
    </source>
</evidence>
<dbReference type="Pfam" id="PF01546">
    <property type="entry name" value="Peptidase_M20"/>
    <property type="match status" value="1"/>
</dbReference>
<feature type="region of interest" description="Disordered" evidence="3">
    <location>
        <begin position="1"/>
        <end position="31"/>
    </location>
</feature>
<dbReference type="InterPro" id="IPR011650">
    <property type="entry name" value="Peptidase_M20_dimer"/>
</dbReference>
<feature type="binding site" evidence="2">
    <location>
        <position position="143"/>
    </location>
    <ligand>
        <name>Mn(2+)</name>
        <dbReference type="ChEBI" id="CHEBI:29035"/>
        <label>2</label>
    </ligand>
</feature>
<organism evidence="5 6">
    <name type="scientific">Syntrophus aciditrophicus (strain SB)</name>
    <dbReference type="NCBI Taxonomy" id="56780"/>
    <lineage>
        <taxon>Bacteria</taxon>
        <taxon>Pseudomonadati</taxon>
        <taxon>Thermodesulfobacteriota</taxon>
        <taxon>Syntrophia</taxon>
        <taxon>Syntrophales</taxon>
        <taxon>Syntrophaceae</taxon>
        <taxon>Syntrophus</taxon>
    </lineage>
</organism>
<dbReference type="Pfam" id="PF07687">
    <property type="entry name" value="M20_dimer"/>
    <property type="match status" value="1"/>
</dbReference>
<evidence type="ECO:0000313" key="6">
    <source>
        <dbReference type="Proteomes" id="UP000001933"/>
    </source>
</evidence>
<protein>
    <submittedName>
        <fullName evidence="5">Metal-dependent amidase/aminoacylase/carboxypeptidase</fullName>
    </submittedName>
</protein>
<feature type="domain" description="Peptidase M20 dimerisation" evidence="4">
    <location>
        <begin position="225"/>
        <end position="321"/>
    </location>
</feature>
<dbReference type="PANTHER" id="PTHR11014:SF63">
    <property type="entry name" value="METALLOPEPTIDASE, PUTATIVE (AFU_ORTHOLOGUE AFUA_6G09600)-RELATED"/>
    <property type="match status" value="1"/>
</dbReference>
<dbReference type="PANTHER" id="PTHR11014">
    <property type="entry name" value="PEPTIDASE M20 FAMILY MEMBER"/>
    <property type="match status" value="1"/>
</dbReference>